<evidence type="ECO:0000313" key="2">
    <source>
        <dbReference type="Proteomes" id="UP001054837"/>
    </source>
</evidence>
<dbReference type="EMBL" id="BPLQ01011974">
    <property type="protein sequence ID" value="GIY61732.1"/>
    <property type="molecule type" value="Genomic_DNA"/>
</dbReference>
<name>A0AAV4UUJ4_9ARAC</name>
<comment type="caution">
    <text evidence="1">The sequence shown here is derived from an EMBL/GenBank/DDBJ whole genome shotgun (WGS) entry which is preliminary data.</text>
</comment>
<sequence length="157" mass="16892">MESLFFTAGRLGGRQHMGAAVMSARVPGERKSNCIRASPHNLGRVSSPQVSPLIKYDPLIRLPSAAGLQSTTTDWCACPVALRIASTTSPFLCFPVISLSKSLSTNFRSTLVLILIAGNPQDSKCLVDIAFKRRPTSRDLDVRKHVAFGSQPSPPAT</sequence>
<organism evidence="1 2">
    <name type="scientific">Caerostris darwini</name>
    <dbReference type="NCBI Taxonomy" id="1538125"/>
    <lineage>
        <taxon>Eukaryota</taxon>
        <taxon>Metazoa</taxon>
        <taxon>Ecdysozoa</taxon>
        <taxon>Arthropoda</taxon>
        <taxon>Chelicerata</taxon>
        <taxon>Arachnida</taxon>
        <taxon>Araneae</taxon>
        <taxon>Araneomorphae</taxon>
        <taxon>Entelegynae</taxon>
        <taxon>Araneoidea</taxon>
        <taxon>Araneidae</taxon>
        <taxon>Caerostris</taxon>
    </lineage>
</organism>
<keyword evidence="2" id="KW-1185">Reference proteome</keyword>
<protein>
    <submittedName>
        <fullName evidence="1">Uncharacterized protein</fullName>
    </submittedName>
</protein>
<gene>
    <name evidence="1" type="ORF">CDAR_36631</name>
</gene>
<evidence type="ECO:0000313" key="1">
    <source>
        <dbReference type="EMBL" id="GIY61732.1"/>
    </source>
</evidence>
<proteinExistence type="predicted"/>
<reference evidence="1 2" key="1">
    <citation type="submission" date="2021-06" db="EMBL/GenBank/DDBJ databases">
        <title>Caerostris darwini draft genome.</title>
        <authorList>
            <person name="Kono N."/>
            <person name="Arakawa K."/>
        </authorList>
    </citation>
    <scope>NUCLEOTIDE SEQUENCE [LARGE SCALE GENOMIC DNA]</scope>
</reference>
<accession>A0AAV4UUJ4</accession>
<dbReference type="AlphaFoldDB" id="A0AAV4UUJ4"/>
<dbReference type="Proteomes" id="UP001054837">
    <property type="component" value="Unassembled WGS sequence"/>
</dbReference>